<evidence type="ECO:0008006" key="2">
    <source>
        <dbReference type="Google" id="ProtNLM"/>
    </source>
</evidence>
<dbReference type="RefSeq" id="WP_369722258.1">
    <property type="nucleotide sequence ID" value="NZ_CP165734.1"/>
</dbReference>
<dbReference type="AlphaFoldDB" id="A0AB39XKX3"/>
<dbReference type="Gene3D" id="3.40.50.2000">
    <property type="entry name" value="Glycogen Phosphorylase B"/>
    <property type="match status" value="1"/>
</dbReference>
<gene>
    <name evidence="1" type="ORF">AB8Z38_35950</name>
</gene>
<dbReference type="SUPFAM" id="SSF53756">
    <property type="entry name" value="UDP-Glycosyltransferase/glycogen phosphorylase"/>
    <property type="match status" value="1"/>
</dbReference>
<name>A0AB39XKX3_9BRAD</name>
<dbReference type="EMBL" id="CP165734">
    <property type="protein sequence ID" value="XDV57820.1"/>
    <property type="molecule type" value="Genomic_DNA"/>
</dbReference>
<accession>A0AB39XKX3</accession>
<reference evidence="1" key="1">
    <citation type="submission" date="2024-08" db="EMBL/GenBank/DDBJ databases">
        <authorList>
            <person name="Chaddad Z."/>
            <person name="Lamrabet M."/>
            <person name="Bouhnik O."/>
            <person name="Alami S."/>
            <person name="Wipf D."/>
            <person name="Courty P.E."/>
            <person name="Missbah El Idrissi M."/>
        </authorList>
    </citation>
    <scope>NUCLEOTIDE SEQUENCE</scope>
    <source>
        <strain evidence="1">LLZ17</strain>
    </source>
</reference>
<proteinExistence type="predicted"/>
<protein>
    <recommendedName>
        <fullName evidence="2">TPR repeat-containing protein</fullName>
    </recommendedName>
</protein>
<evidence type="ECO:0000313" key="1">
    <source>
        <dbReference type="EMBL" id="XDV57820.1"/>
    </source>
</evidence>
<sequence>MGGTGGWTEAMRAGAFAQAWAITDRDLARLALAPKHTGPRHLQRIWRGEQLADRHVLVRCYHGLGDTIQFLRFMPALAAVARNVTVWCQAELLPLVERTAGVDVAIPLHDGAPGVEFETDIEIMEVPHALRAGREAAEMRAPYLSLPDDGARTEPLQNSSGLSVGLVWEVGAWDKRRAIPAGLLRRLAHDGIALYSLQRGAGVDRLAETGAQDVSTPDIVALGHLLRRLDLVVCVDTMVAHLAGALGCEAWVLLHADCDWRWPASEAHTFWYPTLRLFHQKNVGQWDGVVQEVRRALLARAELKRTAA</sequence>
<organism evidence="1">
    <name type="scientific">Bradyrhizobium sp. LLZ17</name>
    <dbReference type="NCBI Taxonomy" id="3239388"/>
    <lineage>
        <taxon>Bacteria</taxon>
        <taxon>Pseudomonadati</taxon>
        <taxon>Pseudomonadota</taxon>
        <taxon>Alphaproteobacteria</taxon>
        <taxon>Hyphomicrobiales</taxon>
        <taxon>Nitrobacteraceae</taxon>
        <taxon>Bradyrhizobium</taxon>
    </lineage>
</organism>